<sequence>MTNHPCRPYGLRHSTTYSDLIERFLSFQGSFNLILILILSLCPPLFLFLPLPSLHFYIPLFFFTLFINLPPDSSAKFNTLRIRGPLLGRPLLSTIAV</sequence>
<feature type="transmembrane region" description="Helical" evidence="1">
    <location>
        <begin position="54"/>
        <end position="71"/>
    </location>
</feature>
<dbReference type="EMBL" id="JBFXLS010000065">
    <property type="protein sequence ID" value="KAL2821257.1"/>
    <property type="molecule type" value="Genomic_DNA"/>
</dbReference>
<keyword evidence="1" id="KW-0812">Transmembrane</keyword>
<protein>
    <submittedName>
        <fullName evidence="2">Uncharacterized protein</fullName>
    </submittedName>
</protein>
<evidence type="ECO:0000313" key="2">
    <source>
        <dbReference type="EMBL" id="KAL2821257.1"/>
    </source>
</evidence>
<keyword evidence="1" id="KW-0472">Membrane</keyword>
<proteinExistence type="predicted"/>
<evidence type="ECO:0000256" key="1">
    <source>
        <dbReference type="SAM" id="Phobius"/>
    </source>
</evidence>
<dbReference type="Proteomes" id="UP001610335">
    <property type="component" value="Unassembled WGS sequence"/>
</dbReference>
<feature type="transmembrane region" description="Helical" evidence="1">
    <location>
        <begin position="30"/>
        <end position="48"/>
    </location>
</feature>
<keyword evidence="3" id="KW-1185">Reference proteome</keyword>
<accession>A0ABR4I0H6</accession>
<comment type="caution">
    <text evidence="2">The sequence shown here is derived from an EMBL/GenBank/DDBJ whole genome shotgun (WGS) entry which is preliminary data.</text>
</comment>
<evidence type="ECO:0000313" key="3">
    <source>
        <dbReference type="Proteomes" id="UP001610335"/>
    </source>
</evidence>
<keyword evidence="1" id="KW-1133">Transmembrane helix</keyword>
<name>A0ABR4I0H6_9EURO</name>
<reference evidence="2 3" key="1">
    <citation type="submission" date="2024-07" db="EMBL/GenBank/DDBJ databases">
        <title>Section-level genome sequencing and comparative genomics of Aspergillus sections Usti and Cavernicolus.</title>
        <authorList>
            <consortium name="Lawrence Berkeley National Laboratory"/>
            <person name="Nybo J.L."/>
            <person name="Vesth T.C."/>
            <person name="Theobald S."/>
            <person name="Frisvad J.C."/>
            <person name="Larsen T.O."/>
            <person name="Kjaerboelling I."/>
            <person name="Rothschild-Mancinelli K."/>
            <person name="Lyhne E.K."/>
            <person name="Kogle M.E."/>
            <person name="Barry K."/>
            <person name="Clum A."/>
            <person name="Na H."/>
            <person name="Ledsgaard L."/>
            <person name="Lin J."/>
            <person name="Lipzen A."/>
            <person name="Kuo A."/>
            <person name="Riley R."/>
            <person name="Mondo S."/>
            <person name="LaButti K."/>
            <person name="Haridas S."/>
            <person name="Pangalinan J."/>
            <person name="Salamov A.A."/>
            <person name="Simmons B.A."/>
            <person name="Magnuson J.K."/>
            <person name="Chen J."/>
            <person name="Drula E."/>
            <person name="Henrissat B."/>
            <person name="Wiebenga A."/>
            <person name="Lubbers R.J."/>
            <person name="Gomes A.C."/>
            <person name="Makela M.R."/>
            <person name="Stajich J."/>
            <person name="Grigoriev I.V."/>
            <person name="Mortensen U.H."/>
            <person name="De vries R.P."/>
            <person name="Baker S.E."/>
            <person name="Andersen M.R."/>
        </authorList>
    </citation>
    <scope>NUCLEOTIDE SEQUENCE [LARGE SCALE GENOMIC DNA]</scope>
    <source>
        <strain evidence="2 3">CBS 600.67</strain>
    </source>
</reference>
<gene>
    <name evidence="2" type="ORF">BDW59DRAFT_111174</name>
</gene>
<organism evidence="2 3">
    <name type="scientific">Aspergillus cavernicola</name>
    <dbReference type="NCBI Taxonomy" id="176166"/>
    <lineage>
        <taxon>Eukaryota</taxon>
        <taxon>Fungi</taxon>
        <taxon>Dikarya</taxon>
        <taxon>Ascomycota</taxon>
        <taxon>Pezizomycotina</taxon>
        <taxon>Eurotiomycetes</taxon>
        <taxon>Eurotiomycetidae</taxon>
        <taxon>Eurotiales</taxon>
        <taxon>Aspergillaceae</taxon>
        <taxon>Aspergillus</taxon>
        <taxon>Aspergillus subgen. Nidulantes</taxon>
    </lineage>
</organism>